<proteinExistence type="predicted"/>
<evidence type="ECO:0000259" key="6">
    <source>
        <dbReference type="PROSITE" id="PS51005"/>
    </source>
</evidence>
<accession>A0AAU9SSB8</accession>
<dbReference type="SUPFAM" id="SSF101941">
    <property type="entry name" value="NAC domain"/>
    <property type="match status" value="1"/>
</dbReference>
<evidence type="ECO:0000313" key="8">
    <source>
        <dbReference type="Proteomes" id="UP000836841"/>
    </source>
</evidence>
<keyword evidence="3" id="KW-0238">DNA-binding</keyword>
<evidence type="ECO:0000256" key="4">
    <source>
        <dbReference type="ARBA" id="ARBA00023163"/>
    </source>
</evidence>
<evidence type="ECO:0000256" key="1">
    <source>
        <dbReference type="ARBA" id="ARBA00004123"/>
    </source>
</evidence>
<dbReference type="InterPro" id="IPR003441">
    <property type="entry name" value="NAC-dom"/>
</dbReference>
<dbReference type="Proteomes" id="UP000836841">
    <property type="component" value="Chromosome 6"/>
</dbReference>
<organism evidence="7 8">
    <name type="scientific">Thlaspi arvense</name>
    <name type="common">Field penny-cress</name>
    <dbReference type="NCBI Taxonomy" id="13288"/>
    <lineage>
        <taxon>Eukaryota</taxon>
        <taxon>Viridiplantae</taxon>
        <taxon>Streptophyta</taxon>
        <taxon>Embryophyta</taxon>
        <taxon>Tracheophyta</taxon>
        <taxon>Spermatophyta</taxon>
        <taxon>Magnoliopsida</taxon>
        <taxon>eudicotyledons</taxon>
        <taxon>Gunneridae</taxon>
        <taxon>Pentapetalae</taxon>
        <taxon>rosids</taxon>
        <taxon>malvids</taxon>
        <taxon>Brassicales</taxon>
        <taxon>Brassicaceae</taxon>
        <taxon>Thlaspideae</taxon>
        <taxon>Thlaspi</taxon>
    </lineage>
</organism>
<evidence type="ECO:0000313" key="7">
    <source>
        <dbReference type="EMBL" id="CAH2072099.1"/>
    </source>
</evidence>
<dbReference type="InterPro" id="IPR036093">
    <property type="entry name" value="NAC_dom_sf"/>
</dbReference>
<evidence type="ECO:0000256" key="5">
    <source>
        <dbReference type="ARBA" id="ARBA00023242"/>
    </source>
</evidence>
<dbReference type="PROSITE" id="PS51005">
    <property type="entry name" value="NAC"/>
    <property type="match status" value="1"/>
</dbReference>
<dbReference type="GO" id="GO:0003677">
    <property type="term" value="F:DNA binding"/>
    <property type="evidence" value="ECO:0007669"/>
    <property type="project" value="UniProtKB-KW"/>
</dbReference>
<gene>
    <name evidence="7" type="ORF">TAV2_LOCUS20614</name>
</gene>
<comment type="subcellular location">
    <subcellularLocation>
        <location evidence="1">Nucleus</location>
    </subcellularLocation>
</comment>
<dbReference type="AlphaFoldDB" id="A0AAU9SSB8"/>
<dbReference type="GO" id="GO:0005634">
    <property type="term" value="C:nucleus"/>
    <property type="evidence" value="ECO:0007669"/>
    <property type="project" value="UniProtKB-SubCell"/>
</dbReference>
<keyword evidence="5" id="KW-0539">Nucleus</keyword>
<dbReference type="Pfam" id="PF02365">
    <property type="entry name" value="NAM"/>
    <property type="match status" value="1"/>
</dbReference>
<evidence type="ECO:0000256" key="2">
    <source>
        <dbReference type="ARBA" id="ARBA00023015"/>
    </source>
</evidence>
<keyword evidence="4" id="KW-0804">Transcription</keyword>
<dbReference type="PANTHER" id="PTHR31989">
    <property type="entry name" value="NAC DOMAIN-CONTAINING PROTEIN 82-RELATED"/>
    <property type="match status" value="1"/>
</dbReference>
<keyword evidence="2" id="KW-0805">Transcription regulation</keyword>
<sequence length="259" mass="29936">METKIVGYRFYPTGEELINHYLKNKIMGRTWLVDDVIGEINISSYEPESLPPLSKIKSKDHTWFFFSRKEYTSAKKKTFKRTTRYGYWKATGKDRTIFKENDRRNGIEIGIKKTFVYHQGKVSSGIRTPWVMHEYHITCLPLHQRTYVICKIIYKGDVGDIPSGSNSSHSLVFDDSNTVGAISTQPELVLEQPGEESSTGLSVNDLTMLMNEQEDLCTWDVLDLEPNTFFTDNNNYNNPNVQPQTPYDDEYWSRLFGGL</sequence>
<feature type="domain" description="NAC" evidence="6">
    <location>
        <begin position="4"/>
        <end position="155"/>
    </location>
</feature>
<protein>
    <recommendedName>
        <fullName evidence="6">NAC domain-containing protein</fullName>
    </recommendedName>
</protein>
<reference evidence="7 8" key="1">
    <citation type="submission" date="2022-03" db="EMBL/GenBank/DDBJ databases">
        <authorList>
            <person name="Nunn A."/>
            <person name="Chopra R."/>
            <person name="Nunn A."/>
            <person name="Contreras Garrido A."/>
        </authorList>
    </citation>
    <scope>NUCLEOTIDE SEQUENCE [LARGE SCALE GENOMIC DNA]</scope>
</reference>
<dbReference type="Gene3D" id="2.170.150.80">
    <property type="entry name" value="NAC domain"/>
    <property type="match status" value="1"/>
</dbReference>
<dbReference type="GO" id="GO:0006355">
    <property type="term" value="P:regulation of DNA-templated transcription"/>
    <property type="evidence" value="ECO:0007669"/>
    <property type="project" value="InterPro"/>
</dbReference>
<evidence type="ECO:0000256" key="3">
    <source>
        <dbReference type="ARBA" id="ARBA00023125"/>
    </source>
</evidence>
<keyword evidence="8" id="KW-1185">Reference proteome</keyword>
<name>A0AAU9SSB8_THLAR</name>
<dbReference type="EMBL" id="OU466862">
    <property type="protein sequence ID" value="CAH2072099.1"/>
    <property type="molecule type" value="Genomic_DNA"/>
</dbReference>